<dbReference type="PROSITE" id="PS50850">
    <property type="entry name" value="MFS"/>
    <property type="match status" value="1"/>
</dbReference>
<keyword evidence="8" id="KW-1185">Reference proteome</keyword>
<feature type="transmembrane region" description="Helical" evidence="5">
    <location>
        <begin position="355"/>
        <end position="378"/>
    </location>
</feature>
<feature type="transmembrane region" description="Helical" evidence="5">
    <location>
        <begin position="81"/>
        <end position="106"/>
    </location>
</feature>
<dbReference type="InterPro" id="IPR036259">
    <property type="entry name" value="MFS_trans_sf"/>
</dbReference>
<feature type="transmembrane region" description="Helical" evidence="5">
    <location>
        <begin position="261"/>
        <end position="284"/>
    </location>
</feature>
<evidence type="ECO:0000256" key="1">
    <source>
        <dbReference type="ARBA" id="ARBA00004651"/>
    </source>
</evidence>
<dbReference type="RefSeq" id="WP_071164069.1">
    <property type="nucleotide sequence ID" value="NZ_CP017812.1"/>
</dbReference>
<feature type="transmembrane region" description="Helical" evidence="5">
    <location>
        <begin position="12"/>
        <end position="37"/>
    </location>
</feature>
<dbReference type="InterPro" id="IPR020846">
    <property type="entry name" value="MFS_dom"/>
</dbReference>
<evidence type="ECO:0000256" key="4">
    <source>
        <dbReference type="ARBA" id="ARBA00023136"/>
    </source>
</evidence>
<dbReference type="PANTHER" id="PTHR23501:SF154">
    <property type="entry name" value="MULTIDRUG-EFFLUX TRANSPORTER RV1634-RELATED"/>
    <property type="match status" value="1"/>
</dbReference>
<dbReference type="GO" id="GO:0022857">
    <property type="term" value="F:transmembrane transporter activity"/>
    <property type="evidence" value="ECO:0007669"/>
    <property type="project" value="InterPro"/>
</dbReference>
<dbReference type="AlphaFoldDB" id="A0A1D9MK98"/>
<sequence>MTREPTYNPRLATLLLVGSCISICFAGFATLGVTTILPKIAQDLNGDVMYPLANGMALAGQLVATAVAGAWCDTRGALRPLLFGLVLFVLGLITCGLAPTMMVFILGRLAQGLGGGFLMVSMYVLVGSMVPPLRRPFFFAAFAAAWVIPALIGPYLAGKIYSYFGWRMVFHILVPAILAAAAILLPLLRHIPRFKVPLAPSARRIMRSAIVAFFALTVAQLGFTLPIAGGGIFALVALIVLVISLRWLFPPGTLKLRKGTASMVAARGFINACYVATETFIPLMLQTAHNWTVDQAALVISAGSITWAAGAGFQSKLTSEHLRRKLPTVGGIMAAIGGIGTAAAAFPALPGWLSIIGWCFTAFGVGLAYPALSVLALAATPKSKHGYISSTLQLADSLGGAAALTIITSAFVYLAHLPAPGPMLPAMILAILLGVGAAFAGSRIGSLATTGEK</sequence>
<gene>
    <name evidence="7" type="ORF">BK816_04250</name>
</gene>
<name>A0A1D9MK98_9ACTO</name>
<dbReference type="InterPro" id="IPR011701">
    <property type="entry name" value="MFS"/>
</dbReference>
<feature type="transmembrane region" description="Helical" evidence="5">
    <location>
        <begin position="209"/>
        <end position="225"/>
    </location>
</feature>
<dbReference type="OrthoDB" id="9778875at2"/>
<keyword evidence="3 5" id="KW-1133">Transmembrane helix</keyword>
<comment type="subcellular location">
    <subcellularLocation>
        <location evidence="1">Cell membrane</location>
        <topology evidence="1">Multi-pass membrane protein</topology>
    </subcellularLocation>
</comment>
<feature type="transmembrane region" description="Helical" evidence="5">
    <location>
        <begin position="168"/>
        <end position="188"/>
    </location>
</feature>
<dbReference type="KEGG" id="avu:BK816_04250"/>
<dbReference type="GO" id="GO:0005886">
    <property type="term" value="C:plasma membrane"/>
    <property type="evidence" value="ECO:0007669"/>
    <property type="project" value="UniProtKB-SubCell"/>
</dbReference>
<keyword evidence="4 5" id="KW-0472">Membrane</keyword>
<feature type="transmembrane region" description="Helical" evidence="5">
    <location>
        <begin position="326"/>
        <end position="349"/>
    </location>
</feature>
<proteinExistence type="predicted"/>
<protein>
    <recommendedName>
        <fullName evidence="6">Major facilitator superfamily (MFS) profile domain-containing protein</fullName>
    </recommendedName>
</protein>
<evidence type="ECO:0000256" key="5">
    <source>
        <dbReference type="SAM" id="Phobius"/>
    </source>
</evidence>
<dbReference type="EMBL" id="CP017812">
    <property type="protein sequence ID" value="AOZ72603.1"/>
    <property type="molecule type" value="Genomic_DNA"/>
</dbReference>
<accession>A0A1D9MK98</accession>
<dbReference type="Pfam" id="PF07690">
    <property type="entry name" value="MFS_1"/>
    <property type="match status" value="1"/>
</dbReference>
<dbReference type="Proteomes" id="UP000176288">
    <property type="component" value="Chromosome"/>
</dbReference>
<evidence type="ECO:0000313" key="7">
    <source>
        <dbReference type="EMBL" id="AOZ72603.1"/>
    </source>
</evidence>
<keyword evidence="2 5" id="KW-0812">Transmembrane</keyword>
<dbReference type="Gene3D" id="1.20.1250.20">
    <property type="entry name" value="MFS general substrate transporter like domains"/>
    <property type="match status" value="2"/>
</dbReference>
<dbReference type="STRING" id="1912795.BK816_04250"/>
<dbReference type="PANTHER" id="PTHR23501">
    <property type="entry name" value="MAJOR FACILITATOR SUPERFAMILY"/>
    <property type="match status" value="1"/>
</dbReference>
<feature type="transmembrane region" description="Helical" evidence="5">
    <location>
        <begin position="296"/>
        <end position="314"/>
    </location>
</feature>
<feature type="transmembrane region" description="Helical" evidence="5">
    <location>
        <begin position="49"/>
        <end position="69"/>
    </location>
</feature>
<organism evidence="7 8">
    <name type="scientific">Boudabousia tangfeifanii</name>
    <dbReference type="NCBI Taxonomy" id="1912795"/>
    <lineage>
        <taxon>Bacteria</taxon>
        <taxon>Bacillati</taxon>
        <taxon>Actinomycetota</taxon>
        <taxon>Actinomycetes</taxon>
        <taxon>Actinomycetales</taxon>
        <taxon>Actinomycetaceae</taxon>
        <taxon>Boudabousia</taxon>
    </lineage>
</organism>
<evidence type="ECO:0000256" key="3">
    <source>
        <dbReference type="ARBA" id="ARBA00022989"/>
    </source>
</evidence>
<reference evidence="7 8" key="1">
    <citation type="submission" date="2016-10" db="EMBL/GenBank/DDBJ databases">
        <title>Actinomyces aegypiusis sp. nov., isolated from the Aegypius monachus in Qinghai Tibet Plateau China.</title>
        <authorList>
            <person name="Wang Y."/>
        </authorList>
    </citation>
    <scope>NUCLEOTIDE SEQUENCE [LARGE SCALE GENOMIC DNA]</scope>
    <source>
        <strain evidence="7 8">VUL4_3</strain>
    </source>
</reference>
<evidence type="ECO:0000313" key="8">
    <source>
        <dbReference type="Proteomes" id="UP000176288"/>
    </source>
</evidence>
<dbReference type="SUPFAM" id="SSF103473">
    <property type="entry name" value="MFS general substrate transporter"/>
    <property type="match status" value="1"/>
</dbReference>
<evidence type="ECO:0000256" key="2">
    <source>
        <dbReference type="ARBA" id="ARBA00022692"/>
    </source>
</evidence>
<feature type="transmembrane region" description="Helical" evidence="5">
    <location>
        <begin position="137"/>
        <end position="156"/>
    </location>
</feature>
<feature type="transmembrane region" description="Helical" evidence="5">
    <location>
        <begin position="423"/>
        <end position="441"/>
    </location>
</feature>
<evidence type="ECO:0000259" key="6">
    <source>
        <dbReference type="PROSITE" id="PS50850"/>
    </source>
</evidence>
<feature type="domain" description="Major facilitator superfamily (MFS) profile" evidence="6">
    <location>
        <begin position="15"/>
        <end position="448"/>
    </location>
</feature>
<feature type="transmembrane region" description="Helical" evidence="5">
    <location>
        <begin position="398"/>
        <end position="417"/>
    </location>
</feature>
<feature type="transmembrane region" description="Helical" evidence="5">
    <location>
        <begin position="231"/>
        <end position="249"/>
    </location>
</feature>
<feature type="transmembrane region" description="Helical" evidence="5">
    <location>
        <begin position="112"/>
        <end position="130"/>
    </location>
</feature>